<evidence type="ECO:0000313" key="3">
    <source>
        <dbReference type="Proteomes" id="UP000178370"/>
    </source>
</evidence>
<evidence type="ECO:0000256" key="1">
    <source>
        <dbReference type="SAM" id="MobiDB-lite"/>
    </source>
</evidence>
<evidence type="ECO:0000313" key="2">
    <source>
        <dbReference type="EMBL" id="OGG50926.1"/>
    </source>
</evidence>
<feature type="compositionally biased region" description="Polar residues" evidence="1">
    <location>
        <begin position="36"/>
        <end position="56"/>
    </location>
</feature>
<protein>
    <submittedName>
        <fullName evidence="2">Uncharacterized protein</fullName>
    </submittedName>
</protein>
<dbReference type="EMBL" id="MFKV01000005">
    <property type="protein sequence ID" value="OGG50926.1"/>
    <property type="molecule type" value="Genomic_DNA"/>
</dbReference>
<sequence>MDAMKGIMDMLKPKDKGGEPPPPPTDPTKTGCTGVPFQTSDVSQISNPCAQYTPSVSGSINTDGSDSTSGDLLNSLLGGSVSDQIGTDTNTDTSGGTDTNTDSGTNTDTNSSSGNSTTSTSTSTNDRRVIFSSTSTAGIAIPGGSRGDIQVRWEGATIIGGSRDMQSNTEVAGFYGAETFGDASQGVVAHWCKTRPWATNFLSKLVTPSLFDNLCTWRGLQVGTPPPVSAPVVQGTAKAKPAVAKATTTPATTTPAIPPKVDIWAVPATVPLGGRTSIFWNAKGVESCVESSQSGSFNQSSLSGGAATVPITQATTFTIVCKVSDGTEIKNAVTVTLKI</sequence>
<dbReference type="AlphaFoldDB" id="A0A1F6CP19"/>
<reference evidence="2 3" key="1">
    <citation type="journal article" date="2016" name="Nat. Commun.">
        <title>Thousands of microbial genomes shed light on interconnected biogeochemical processes in an aquifer system.</title>
        <authorList>
            <person name="Anantharaman K."/>
            <person name="Brown C.T."/>
            <person name="Hug L.A."/>
            <person name="Sharon I."/>
            <person name="Castelle C.J."/>
            <person name="Probst A.J."/>
            <person name="Thomas B.C."/>
            <person name="Singh A."/>
            <person name="Wilkins M.J."/>
            <person name="Karaoz U."/>
            <person name="Brodie E.L."/>
            <person name="Williams K.H."/>
            <person name="Hubbard S.S."/>
            <person name="Banfield J.F."/>
        </authorList>
    </citation>
    <scope>NUCLEOTIDE SEQUENCE [LARGE SCALE GENOMIC DNA]</scope>
</reference>
<dbReference type="STRING" id="1798482.A2763_02715"/>
<gene>
    <name evidence="2" type="ORF">A2763_02715</name>
</gene>
<feature type="compositionally biased region" description="Low complexity" evidence="1">
    <location>
        <begin position="57"/>
        <end position="124"/>
    </location>
</feature>
<proteinExistence type="predicted"/>
<accession>A0A1F6CP19</accession>
<feature type="region of interest" description="Disordered" evidence="1">
    <location>
        <begin position="1"/>
        <end position="128"/>
    </location>
</feature>
<dbReference type="Proteomes" id="UP000178370">
    <property type="component" value="Unassembled WGS sequence"/>
</dbReference>
<comment type="caution">
    <text evidence="2">The sequence shown here is derived from an EMBL/GenBank/DDBJ whole genome shotgun (WGS) entry which is preliminary data.</text>
</comment>
<name>A0A1F6CP19_9BACT</name>
<organism evidence="2 3">
    <name type="scientific">Candidatus Kaiserbacteria bacterium RIFCSPHIGHO2_01_FULL_54_36</name>
    <dbReference type="NCBI Taxonomy" id="1798482"/>
    <lineage>
        <taxon>Bacteria</taxon>
        <taxon>Candidatus Kaiseribacteriota</taxon>
    </lineage>
</organism>